<organism evidence="7">
    <name type="scientific">marine metagenome</name>
    <dbReference type="NCBI Taxonomy" id="408172"/>
    <lineage>
        <taxon>unclassified sequences</taxon>
        <taxon>metagenomes</taxon>
        <taxon>ecological metagenomes</taxon>
    </lineage>
</organism>
<dbReference type="GO" id="GO:0051539">
    <property type="term" value="F:4 iron, 4 sulfur cluster binding"/>
    <property type="evidence" value="ECO:0007669"/>
    <property type="project" value="UniProtKB-KW"/>
</dbReference>
<dbReference type="PROSITE" id="PS00644">
    <property type="entry name" value="COMPLEX1_51K_1"/>
    <property type="match status" value="1"/>
</dbReference>
<evidence type="ECO:0000313" key="7">
    <source>
        <dbReference type="EMBL" id="SVD22571.1"/>
    </source>
</evidence>
<dbReference type="SUPFAM" id="SSF142984">
    <property type="entry name" value="Nqo1 middle domain-like"/>
    <property type="match status" value="1"/>
</dbReference>
<evidence type="ECO:0000256" key="5">
    <source>
        <dbReference type="ARBA" id="ARBA00023014"/>
    </source>
</evidence>
<dbReference type="Pfam" id="PF10589">
    <property type="entry name" value="NADH_4Fe-4S"/>
    <property type="match status" value="1"/>
</dbReference>
<dbReference type="Gene3D" id="1.20.1440.230">
    <property type="entry name" value="NADH-ubiquinone oxidoreductase 51kDa subunit, iron-sulphur binding domain"/>
    <property type="match status" value="1"/>
</dbReference>
<keyword evidence="2" id="KW-0004">4Fe-4S</keyword>
<feature type="non-terminal residue" evidence="7">
    <location>
        <position position="300"/>
    </location>
</feature>
<accession>A0A382TM75</accession>
<evidence type="ECO:0000256" key="2">
    <source>
        <dbReference type="ARBA" id="ARBA00022485"/>
    </source>
</evidence>
<keyword evidence="3" id="KW-0479">Metal-binding</keyword>
<dbReference type="PANTHER" id="PTHR43578">
    <property type="entry name" value="NADH-QUINONE OXIDOREDUCTASE SUBUNIT F"/>
    <property type="match status" value="1"/>
</dbReference>
<dbReference type="SUPFAM" id="SSF140490">
    <property type="entry name" value="Nqo1C-terminal domain-like"/>
    <property type="match status" value="1"/>
</dbReference>
<keyword evidence="4" id="KW-0408">Iron</keyword>
<dbReference type="SUPFAM" id="SSF142019">
    <property type="entry name" value="Nqo1 FMN-binding domain-like"/>
    <property type="match status" value="1"/>
</dbReference>
<feature type="non-terminal residue" evidence="7">
    <location>
        <position position="1"/>
    </location>
</feature>
<dbReference type="GO" id="GO:0046872">
    <property type="term" value="F:metal ion binding"/>
    <property type="evidence" value="ECO:0007669"/>
    <property type="project" value="UniProtKB-KW"/>
</dbReference>
<comment type="similarity">
    <text evidence="1">Belongs to the complex I 51 kDa subunit family.</text>
</comment>
<dbReference type="InterPro" id="IPR001949">
    <property type="entry name" value="NADH-UbQ_OxRdtase_51kDa_CS"/>
</dbReference>
<gene>
    <name evidence="7" type="ORF">METZ01_LOCUS375425</name>
</gene>
<feature type="domain" description="NADH-ubiquinone oxidoreductase 51kDa subunit iron-sulphur binding" evidence="6">
    <location>
        <begin position="235"/>
        <end position="280"/>
    </location>
</feature>
<dbReference type="InterPro" id="IPR037225">
    <property type="entry name" value="Nuo51_FMN-bd_sf"/>
</dbReference>
<name>A0A382TM75_9ZZZZ</name>
<dbReference type="Gene3D" id="3.10.20.600">
    <property type="match status" value="1"/>
</dbReference>
<reference evidence="7" key="1">
    <citation type="submission" date="2018-05" db="EMBL/GenBank/DDBJ databases">
        <authorList>
            <person name="Lanie J.A."/>
            <person name="Ng W.-L."/>
            <person name="Kazmierczak K.M."/>
            <person name="Andrzejewski T.M."/>
            <person name="Davidsen T.M."/>
            <person name="Wayne K.J."/>
            <person name="Tettelin H."/>
            <person name="Glass J.I."/>
            <person name="Rusch D."/>
            <person name="Podicherti R."/>
            <person name="Tsui H.-C.T."/>
            <person name="Winkler M.E."/>
        </authorList>
    </citation>
    <scope>NUCLEOTIDE SEQUENCE</scope>
</reference>
<dbReference type="PANTHER" id="PTHR43578:SF3">
    <property type="entry name" value="NADH-QUINONE OXIDOREDUCTASE SUBUNIT F"/>
    <property type="match status" value="1"/>
</dbReference>
<evidence type="ECO:0000256" key="1">
    <source>
        <dbReference type="ARBA" id="ARBA00007523"/>
    </source>
</evidence>
<dbReference type="Pfam" id="PF01512">
    <property type="entry name" value="Complex1_51K"/>
    <property type="match status" value="1"/>
</dbReference>
<proteinExistence type="inferred from homology"/>
<dbReference type="EMBL" id="UINC01137309">
    <property type="protein sequence ID" value="SVD22571.1"/>
    <property type="molecule type" value="Genomic_DNA"/>
</dbReference>
<protein>
    <recommendedName>
        <fullName evidence="6">NADH-ubiquinone oxidoreductase 51kDa subunit iron-sulphur binding domain-containing protein</fullName>
    </recommendedName>
</protein>
<dbReference type="InterPro" id="IPR011538">
    <property type="entry name" value="Nuo51_FMN-bd"/>
</dbReference>
<dbReference type="Gene3D" id="3.40.50.11540">
    <property type="entry name" value="NADH-ubiquinone oxidoreductase 51kDa subunit"/>
    <property type="match status" value="1"/>
</dbReference>
<keyword evidence="5" id="KW-0411">Iron-sulfur</keyword>
<dbReference type="InterPro" id="IPR037207">
    <property type="entry name" value="Nuop51_4Fe4S-bd_sf"/>
</dbReference>
<evidence type="ECO:0000259" key="6">
    <source>
        <dbReference type="SMART" id="SM00928"/>
    </source>
</evidence>
<dbReference type="InterPro" id="IPR019575">
    <property type="entry name" value="Nuop51_4Fe4S-bd"/>
</dbReference>
<dbReference type="GO" id="GO:0008137">
    <property type="term" value="F:NADH dehydrogenase (ubiquinone) activity"/>
    <property type="evidence" value="ECO:0007669"/>
    <property type="project" value="InterPro"/>
</dbReference>
<evidence type="ECO:0000256" key="3">
    <source>
        <dbReference type="ARBA" id="ARBA00022723"/>
    </source>
</evidence>
<evidence type="ECO:0000256" key="4">
    <source>
        <dbReference type="ARBA" id="ARBA00023004"/>
    </source>
</evidence>
<dbReference type="SMART" id="SM00928">
    <property type="entry name" value="NADH_4Fe-4S"/>
    <property type="match status" value="1"/>
</dbReference>
<sequence>PGTFKDRYYLETDPHRFLEGVLIAAHFIKAHKVYIYLRDEYPAAIEILKNEINILEENDLIKENYFIIRRGAGAYICGEESAMLESIEGKRGLPRHRPPYVAEVGLFGKPTLVNNIETLYWIRDIIEKGSDWFSSQGTRGRKGFHSYSVSGRVKNPGVKIAPAGTTVHELIHNYCDGMLEGHNFKGYLPGGASGGILPSTLNNIPLDYGIKELDDLGCFLGSAAVVILSDKDNIMEVGLNLLKFFEDESCGQCTPCRVGTEKTVKLMQNKKWNKKQLEDLSLVMADASICGLGQAATNPL</sequence>
<dbReference type="PROSITE" id="PS00645">
    <property type="entry name" value="COMPLEX1_51K_2"/>
    <property type="match status" value="1"/>
</dbReference>
<dbReference type="AlphaFoldDB" id="A0A382TM75"/>
<dbReference type="GO" id="GO:0010181">
    <property type="term" value="F:FMN binding"/>
    <property type="evidence" value="ECO:0007669"/>
    <property type="project" value="InterPro"/>
</dbReference>